<sequence length="293" mass="34023">MINVWSLLSIVRINPFFWIVLAIGLLTGYFREAILLFFIVFVHEIGHAAAAVHFKWKLRKIELLPFGGVAEVEESGNKPIKEELIVILAGPIQHLWMIALSFLLVQTGGWSAYWHELFVWHNLVILCFNLLPILPLDGGKLVQLWFMERWSYKKAHLASIISSVSVLFIVAICTFILPFHLNMVLVLLFLIINNYLEWKQRHYRFMRFLTERNHLPNVEAKPLGVAVSPNLSVREAVRLLRRGYRHEFIFKNQKQQVSESLVLQALFDRKLTEPLHSLTTVPPRINSIEVKVQ</sequence>
<dbReference type="PANTHER" id="PTHR39188">
    <property type="entry name" value="MEMBRANE-ASSOCIATED ZINC METALLOPROTEASE M50B"/>
    <property type="match status" value="1"/>
</dbReference>
<keyword evidence="7" id="KW-0378">Hydrolase</keyword>
<feature type="transmembrane region" description="Helical" evidence="12">
    <location>
        <begin position="117"/>
        <end position="136"/>
    </location>
</feature>
<dbReference type="Proteomes" id="UP001418796">
    <property type="component" value="Unassembled WGS sequence"/>
</dbReference>
<keyword evidence="4" id="KW-0645">Protease</keyword>
<reference evidence="14 15" key="1">
    <citation type="submission" date="2024-03" db="EMBL/GenBank/DDBJ databases">
        <title>Bacilli Hybrid Assemblies.</title>
        <authorList>
            <person name="Kovac J."/>
        </authorList>
    </citation>
    <scope>NUCLEOTIDE SEQUENCE [LARGE SCALE GENOMIC DNA]</scope>
    <source>
        <strain evidence="14 15">FSL R7-0666</strain>
    </source>
</reference>
<name>A0ABU9VKN0_9BACI</name>
<evidence type="ECO:0000259" key="13">
    <source>
        <dbReference type="Pfam" id="PF02163"/>
    </source>
</evidence>
<organism evidence="14 15">
    <name type="scientific">Alkalicoccobacillus gibsonii</name>
    <dbReference type="NCBI Taxonomy" id="79881"/>
    <lineage>
        <taxon>Bacteria</taxon>
        <taxon>Bacillati</taxon>
        <taxon>Bacillota</taxon>
        <taxon>Bacilli</taxon>
        <taxon>Bacillales</taxon>
        <taxon>Bacillaceae</taxon>
        <taxon>Alkalicoccobacillus</taxon>
    </lineage>
</organism>
<keyword evidence="11 12" id="KW-0472">Membrane</keyword>
<keyword evidence="10" id="KW-0482">Metalloprotease</keyword>
<feature type="domain" description="Peptidase M50" evidence="13">
    <location>
        <begin position="33"/>
        <end position="105"/>
    </location>
</feature>
<evidence type="ECO:0000256" key="12">
    <source>
        <dbReference type="SAM" id="Phobius"/>
    </source>
</evidence>
<comment type="caution">
    <text evidence="14">The sequence shown here is derived from an EMBL/GenBank/DDBJ whole genome shotgun (WGS) entry which is preliminary data.</text>
</comment>
<protein>
    <submittedName>
        <fullName evidence="14">M50 family metallopeptidase</fullName>
    </submittedName>
</protein>
<keyword evidence="5 12" id="KW-0812">Transmembrane</keyword>
<feature type="transmembrane region" description="Helical" evidence="12">
    <location>
        <begin position="157"/>
        <end position="177"/>
    </location>
</feature>
<keyword evidence="9 12" id="KW-1133">Transmembrane helix</keyword>
<evidence type="ECO:0000256" key="5">
    <source>
        <dbReference type="ARBA" id="ARBA00022692"/>
    </source>
</evidence>
<evidence type="ECO:0000256" key="9">
    <source>
        <dbReference type="ARBA" id="ARBA00022989"/>
    </source>
</evidence>
<evidence type="ECO:0000256" key="2">
    <source>
        <dbReference type="ARBA" id="ARBA00004141"/>
    </source>
</evidence>
<feature type="transmembrane region" description="Helical" evidence="12">
    <location>
        <begin position="7"/>
        <end position="27"/>
    </location>
</feature>
<gene>
    <name evidence="14" type="ORF">MKY91_14025</name>
</gene>
<comment type="similarity">
    <text evidence="3">Belongs to the peptidase M50B family.</text>
</comment>
<keyword evidence="15" id="KW-1185">Reference proteome</keyword>
<proteinExistence type="inferred from homology"/>
<keyword evidence="8" id="KW-0862">Zinc</keyword>
<keyword evidence="6" id="KW-0479">Metal-binding</keyword>
<evidence type="ECO:0000256" key="8">
    <source>
        <dbReference type="ARBA" id="ARBA00022833"/>
    </source>
</evidence>
<feature type="transmembrane region" description="Helical" evidence="12">
    <location>
        <begin position="84"/>
        <end position="105"/>
    </location>
</feature>
<evidence type="ECO:0000256" key="3">
    <source>
        <dbReference type="ARBA" id="ARBA00007931"/>
    </source>
</evidence>
<dbReference type="EMBL" id="JBCITK010000001">
    <property type="protein sequence ID" value="MEN0644265.1"/>
    <property type="molecule type" value="Genomic_DNA"/>
</dbReference>
<dbReference type="RefSeq" id="WP_343130996.1">
    <property type="nucleotide sequence ID" value="NZ_JBCITK010000001.1"/>
</dbReference>
<evidence type="ECO:0000256" key="6">
    <source>
        <dbReference type="ARBA" id="ARBA00022723"/>
    </source>
</evidence>
<comment type="cofactor">
    <cofactor evidence="1">
        <name>Zn(2+)</name>
        <dbReference type="ChEBI" id="CHEBI:29105"/>
    </cofactor>
</comment>
<evidence type="ECO:0000256" key="11">
    <source>
        <dbReference type="ARBA" id="ARBA00023136"/>
    </source>
</evidence>
<comment type="subcellular location">
    <subcellularLocation>
        <location evidence="2">Membrane</location>
        <topology evidence="2">Multi-pass membrane protein</topology>
    </subcellularLocation>
</comment>
<dbReference type="CDD" id="cd06161">
    <property type="entry name" value="S2P-M50_SpoIVFB"/>
    <property type="match status" value="1"/>
</dbReference>
<evidence type="ECO:0000256" key="1">
    <source>
        <dbReference type="ARBA" id="ARBA00001947"/>
    </source>
</evidence>
<feature type="domain" description="Peptidase M50" evidence="13">
    <location>
        <begin position="109"/>
        <end position="171"/>
    </location>
</feature>
<dbReference type="InterPro" id="IPR008915">
    <property type="entry name" value="Peptidase_M50"/>
</dbReference>
<accession>A0ABU9VKN0</accession>
<evidence type="ECO:0000313" key="15">
    <source>
        <dbReference type="Proteomes" id="UP001418796"/>
    </source>
</evidence>
<evidence type="ECO:0000256" key="10">
    <source>
        <dbReference type="ARBA" id="ARBA00023049"/>
    </source>
</evidence>
<feature type="transmembrane region" description="Helical" evidence="12">
    <location>
        <begin position="33"/>
        <end position="54"/>
    </location>
</feature>
<feature type="transmembrane region" description="Helical" evidence="12">
    <location>
        <begin position="183"/>
        <end position="198"/>
    </location>
</feature>
<evidence type="ECO:0000313" key="14">
    <source>
        <dbReference type="EMBL" id="MEN0644265.1"/>
    </source>
</evidence>
<dbReference type="PANTHER" id="PTHR39188:SF3">
    <property type="entry name" value="STAGE IV SPORULATION PROTEIN FB"/>
    <property type="match status" value="1"/>
</dbReference>
<evidence type="ECO:0000256" key="7">
    <source>
        <dbReference type="ARBA" id="ARBA00022801"/>
    </source>
</evidence>
<evidence type="ECO:0000256" key="4">
    <source>
        <dbReference type="ARBA" id="ARBA00022670"/>
    </source>
</evidence>
<dbReference type="Pfam" id="PF02163">
    <property type="entry name" value="Peptidase_M50"/>
    <property type="match status" value="2"/>
</dbReference>